<evidence type="ECO:0000313" key="10">
    <source>
        <dbReference type="Proteomes" id="UP000094444"/>
    </source>
</evidence>
<feature type="transmembrane region" description="Helical" evidence="7">
    <location>
        <begin position="146"/>
        <end position="167"/>
    </location>
</feature>
<comment type="caution">
    <text evidence="9">The sequence shown here is derived from an EMBL/GenBank/DDBJ whole genome shotgun (WGS) entry which is preliminary data.</text>
</comment>
<sequence length="582" mass="62720">MAALPQFDYLFAIGTIFSFLDAWNIGANDVANSFATSVASRSLTLKQAMMIASCMEFAGAMAVGAQVTETIRTKVISTKLFEGDPSVLMLAMVCAIVGSSVWLTIATRFTMPVSTTHSIMGGVIGVGIAAVGAEGVNWGWGGVSQVFAAWVIAPGISGIFASIIFLATKYGVMRRKNPVKNAFIAVPFYFFLTSALLTMLIVWKGGSARIDLEDRELPGPIFGVGAGVALLITVFFIPYLYRKILKDDWQLKGWQVIQGPLLLRRPDPPARPEGVQEGGIRDYYEGHLTREELDAKRAAEGHSGDIERHPVGKGVETGTAADKGGSSSDSEINPAPRPEGGNTLKDKPVDPKAAAPPGPWYAPAVLFFWAKYWFWHGVEQEVVSAQGKRDFLSGDIEAIHATGEHFNNEAEYTYSFLQILTASTASFAHGANDVSNAIGPYTTIYFVWQTNNISSSVPVPTWILAFGGAGIVVGLWTYGYNIMRALGNKITLHSPSRGFSMELGSAITIIMATKLKLPVSTTQCICGATVGVGFCNGTWRSINWRMVAWIYMGWFITLPCAGLISGLLMGIILNAPRWGAGI</sequence>
<feature type="transmembrane region" description="Helical" evidence="7">
    <location>
        <begin position="548"/>
        <end position="573"/>
    </location>
</feature>
<evidence type="ECO:0000256" key="6">
    <source>
        <dbReference type="ARBA" id="ARBA00023136"/>
    </source>
</evidence>
<dbReference type="GO" id="GO:0016020">
    <property type="term" value="C:membrane"/>
    <property type="evidence" value="ECO:0007669"/>
    <property type="project" value="UniProtKB-SubCell"/>
</dbReference>
<evidence type="ECO:0000256" key="1">
    <source>
        <dbReference type="ARBA" id="ARBA00004141"/>
    </source>
</evidence>
<dbReference type="AlphaFoldDB" id="A0A2P5I3Q4"/>
<comment type="function">
    <text evidence="7">Sodium-phosphate symporter.</text>
</comment>
<evidence type="ECO:0000256" key="2">
    <source>
        <dbReference type="ARBA" id="ARBA00022448"/>
    </source>
</evidence>
<evidence type="ECO:0000256" key="4">
    <source>
        <dbReference type="ARBA" id="ARBA00022692"/>
    </source>
</evidence>
<comment type="similarity">
    <text evidence="7">Belongs to the inorganic phosphate transporter (PiT) (TC 2.A.20) family.</text>
</comment>
<evidence type="ECO:0000256" key="3">
    <source>
        <dbReference type="ARBA" id="ARBA00022592"/>
    </source>
</evidence>
<evidence type="ECO:0000256" key="5">
    <source>
        <dbReference type="ARBA" id="ARBA00022989"/>
    </source>
</evidence>
<comment type="subcellular location">
    <subcellularLocation>
        <location evidence="1 7">Membrane</location>
        <topology evidence="1 7">Multi-pass membrane protein</topology>
    </subcellularLocation>
</comment>
<feature type="transmembrane region" description="Helical" evidence="7">
    <location>
        <begin position="48"/>
        <end position="67"/>
    </location>
</feature>
<protein>
    <recommendedName>
        <fullName evidence="7">Phosphate transporter</fullName>
    </recommendedName>
</protein>
<feature type="transmembrane region" description="Helical" evidence="7">
    <location>
        <begin position="119"/>
        <end position="140"/>
    </location>
</feature>
<dbReference type="PANTHER" id="PTHR11101:SF80">
    <property type="entry name" value="PHOSPHATE TRANSPORTER"/>
    <property type="match status" value="1"/>
</dbReference>
<feature type="transmembrane region" description="Helical" evidence="7">
    <location>
        <begin position="6"/>
        <end position="27"/>
    </location>
</feature>
<feature type="transmembrane region" description="Helical" evidence="7">
    <location>
        <begin position="87"/>
        <end position="107"/>
    </location>
</feature>
<dbReference type="GO" id="GO:0035435">
    <property type="term" value="P:phosphate ion transmembrane transport"/>
    <property type="evidence" value="ECO:0007669"/>
    <property type="project" value="TreeGrafter"/>
</dbReference>
<feature type="transmembrane region" description="Helical" evidence="7">
    <location>
        <begin position="221"/>
        <end position="241"/>
    </location>
</feature>
<dbReference type="STRING" id="158607.A0A2P5I3Q4"/>
<gene>
    <name evidence="9" type="ORF">DHEL01_v204491</name>
</gene>
<reference evidence="9" key="1">
    <citation type="submission" date="2017-09" db="EMBL/GenBank/DDBJ databases">
        <title>Polyketide synthases of a Diaporthe helianthi virulent isolate.</title>
        <authorList>
            <person name="Baroncelli R."/>
        </authorList>
    </citation>
    <scope>NUCLEOTIDE SEQUENCE [LARGE SCALE GENOMIC DNA]</scope>
    <source>
        <strain evidence="9">7/96</strain>
    </source>
</reference>
<feature type="transmembrane region" description="Helical" evidence="7">
    <location>
        <begin position="459"/>
        <end position="479"/>
    </location>
</feature>
<dbReference type="EMBL" id="MAVT02000299">
    <property type="protein sequence ID" value="POS77114.1"/>
    <property type="molecule type" value="Genomic_DNA"/>
</dbReference>
<keyword evidence="2 7" id="KW-0813">Transport</keyword>
<dbReference type="Pfam" id="PF01384">
    <property type="entry name" value="PHO4"/>
    <property type="match status" value="1"/>
</dbReference>
<dbReference type="InterPro" id="IPR001204">
    <property type="entry name" value="Phos_transporter"/>
</dbReference>
<evidence type="ECO:0000256" key="7">
    <source>
        <dbReference type="RuleBase" id="RU363058"/>
    </source>
</evidence>
<organism evidence="9 10">
    <name type="scientific">Diaporthe helianthi</name>
    <dbReference type="NCBI Taxonomy" id="158607"/>
    <lineage>
        <taxon>Eukaryota</taxon>
        <taxon>Fungi</taxon>
        <taxon>Dikarya</taxon>
        <taxon>Ascomycota</taxon>
        <taxon>Pezizomycotina</taxon>
        <taxon>Sordariomycetes</taxon>
        <taxon>Sordariomycetidae</taxon>
        <taxon>Diaporthales</taxon>
        <taxon>Diaporthaceae</taxon>
        <taxon>Diaporthe</taxon>
    </lineage>
</organism>
<dbReference type="GO" id="GO:0005315">
    <property type="term" value="F:phosphate transmembrane transporter activity"/>
    <property type="evidence" value="ECO:0007669"/>
    <property type="project" value="InterPro"/>
</dbReference>
<name>A0A2P5I3Q4_DIAHE</name>
<accession>A0A2P5I3Q4</accession>
<evidence type="ECO:0000313" key="9">
    <source>
        <dbReference type="EMBL" id="POS77114.1"/>
    </source>
</evidence>
<feature type="region of interest" description="Disordered" evidence="8">
    <location>
        <begin position="296"/>
        <end position="353"/>
    </location>
</feature>
<dbReference type="Proteomes" id="UP000094444">
    <property type="component" value="Unassembled WGS sequence"/>
</dbReference>
<feature type="transmembrane region" description="Helical" evidence="7">
    <location>
        <begin position="179"/>
        <end position="201"/>
    </location>
</feature>
<dbReference type="FunCoup" id="A0A2P5I3Q4">
    <property type="interactions" value="992"/>
</dbReference>
<keyword evidence="4 7" id="KW-0812">Transmembrane</keyword>
<keyword evidence="10" id="KW-1185">Reference proteome</keyword>
<evidence type="ECO:0000256" key="8">
    <source>
        <dbReference type="SAM" id="MobiDB-lite"/>
    </source>
</evidence>
<dbReference type="OrthoDB" id="260807at2759"/>
<feature type="compositionally biased region" description="Basic and acidic residues" evidence="8">
    <location>
        <begin position="296"/>
        <end position="310"/>
    </location>
</feature>
<dbReference type="InParanoid" id="A0A2P5I3Q4"/>
<proteinExistence type="inferred from homology"/>
<keyword evidence="3 7" id="KW-0592">Phosphate transport</keyword>
<dbReference type="PANTHER" id="PTHR11101">
    <property type="entry name" value="PHOSPHATE TRANSPORTER"/>
    <property type="match status" value="1"/>
</dbReference>
<keyword evidence="6 7" id="KW-0472">Membrane</keyword>
<keyword evidence="5 7" id="KW-1133">Transmembrane helix</keyword>